<dbReference type="SUPFAM" id="SSF52540">
    <property type="entry name" value="P-loop containing nucleoside triphosphate hydrolases"/>
    <property type="match status" value="1"/>
</dbReference>
<dbReference type="SMART" id="SM00382">
    <property type="entry name" value="AAA"/>
    <property type="match status" value="1"/>
</dbReference>
<dbReference type="InterPro" id="IPR002182">
    <property type="entry name" value="NB-ARC"/>
</dbReference>
<dbReference type="InterPro" id="IPR050905">
    <property type="entry name" value="Plant_NBS-LRR"/>
</dbReference>
<evidence type="ECO:0000259" key="5">
    <source>
        <dbReference type="SMART" id="SM00382"/>
    </source>
</evidence>
<evidence type="ECO:0000313" key="7">
    <source>
        <dbReference type="RefSeq" id="XP_022719666.1"/>
    </source>
</evidence>
<dbReference type="Gene3D" id="3.80.10.10">
    <property type="entry name" value="Ribonuclease Inhibitor"/>
    <property type="match status" value="5"/>
</dbReference>
<dbReference type="InterPro" id="IPR042197">
    <property type="entry name" value="Apaf_helical"/>
</dbReference>
<dbReference type="InterPro" id="IPR057135">
    <property type="entry name" value="At4g27190-like_LRR"/>
</dbReference>
<evidence type="ECO:0000256" key="2">
    <source>
        <dbReference type="ARBA" id="ARBA00022741"/>
    </source>
</evidence>
<organism evidence="6 7">
    <name type="scientific">Durio zibethinus</name>
    <name type="common">Durian</name>
    <dbReference type="NCBI Taxonomy" id="66656"/>
    <lineage>
        <taxon>Eukaryota</taxon>
        <taxon>Viridiplantae</taxon>
        <taxon>Streptophyta</taxon>
        <taxon>Embryophyta</taxon>
        <taxon>Tracheophyta</taxon>
        <taxon>Spermatophyta</taxon>
        <taxon>Magnoliopsida</taxon>
        <taxon>eudicotyledons</taxon>
        <taxon>Gunneridae</taxon>
        <taxon>Pentapetalae</taxon>
        <taxon>rosids</taxon>
        <taxon>malvids</taxon>
        <taxon>Malvales</taxon>
        <taxon>Malvaceae</taxon>
        <taxon>Helicteroideae</taxon>
        <taxon>Durio</taxon>
    </lineage>
</organism>
<dbReference type="PANTHER" id="PTHR33463">
    <property type="entry name" value="NB-ARC DOMAIN-CONTAINING PROTEIN-RELATED"/>
    <property type="match status" value="1"/>
</dbReference>
<name>A0A6P5WVY6_DURZI</name>
<evidence type="ECO:0000256" key="1">
    <source>
        <dbReference type="ARBA" id="ARBA00008894"/>
    </source>
</evidence>
<accession>A0A6P5WVY6</accession>
<protein>
    <submittedName>
        <fullName evidence="7">Uncharacterized protein LOC111277499</fullName>
    </submittedName>
</protein>
<dbReference type="SUPFAM" id="SSF52058">
    <property type="entry name" value="L domain-like"/>
    <property type="match status" value="1"/>
</dbReference>
<dbReference type="GO" id="GO:0006952">
    <property type="term" value="P:defense response"/>
    <property type="evidence" value="ECO:0007669"/>
    <property type="project" value="UniProtKB-KW"/>
</dbReference>
<dbReference type="GO" id="GO:0005524">
    <property type="term" value="F:ATP binding"/>
    <property type="evidence" value="ECO:0007669"/>
    <property type="project" value="UniProtKB-KW"/>
</dbReference>
<dbReference type="OrthoDB" id="1898799at2759"/>
<dbReference type="KEGG" id="dzi:111277499"/>
<dbReference type="InterPro" id="IPR027417">
    <property type="entry name" value="P-loop_NTPase"/>
</dbReference>
<keyword evidence="6" id="KW-1185">Reference proteome</keyword>
<proteinExistence type="inferred from homology"/>
<dbReference type="GO" id="GO:0043531">
    <property type="term" value="F:ADP binding"/>
    <property type="evidence" value="ECO:0007669"/>
    <property type="project" value="InterPro"/>
</dbReference>
<dbReference type="Gene3D" id="1.10.8.430">
    <property type="entry name" value="Helical domain of apoptotic protease-activating factors"/>
    <property type="match status" value="1"/>
</dbReference>
<comment type="similarity">
    <text evidence="1">Belongs to the disease resistance NB-LRR family.</text>
</comment>
<dbReference type="PANTHER" id="PTHR33463:SF203">
    <property type="entry name" value="AAA+ ATPASE DOMAIN-CONTAINING PROTEIN"/>
    <property type="match status" value="1"/>
</dbReference>
<reference evidence="7" key="1">
    <citation type="submission" date="2025-08" db="UniProtKB">
        <authorList>
            <consortium name="RefSeq"/>
        </authorList>
    </citation>
    <scope>IDENTIFICATION</scope>
    <source>
        <tissue evidence="7">Fruit stalk</tissue>
    </source>
</reference>
<keyword evidence="4" id="KW-0067">ATP-binding</keyword>
<evidence type="ECO:0000256" key="4">
    <source>
        <dbReference type="ARBA" id="ARBA00022840"/>
    </source>
</evidence>
<evidence type="ECO:0000313" key="6">
    <source>
        <dbReference type="Proteomes" id="UP000515121"/>
    </source>
</evidence>
<dbReference type="RefSeq" id="XP_022719666.1">
    <property type="nucleotide sequence ID" value="XM_022863931.1"/>
</dbReference>
<gene>
    <name evidence="7" type="primary">LOC111277499</name>
</gene>
<feature type="domain" description="AAA+ ATPase" evidence="5">
    <location>
        <begin position="171"/>
        <end position="316"/>
    </location>
</feature>
<keyword evidence="3" id="KW-0611">Plant defense</keyword>
<dbReference type="Proteomes" id="UP000515121">
    <property type="component" value="Unplaced"/>
</dbReference>
<dbReference type="InterPro" id="IPR003593">
    <property type="entry name" value="AAA+_ATPase"/>
</dbReference>
<keyword evidence="2" id="KW-0547">Nucleotide-binding</keyword>
<dbReference type="InterPro" id="IPR032675">
    <property type="entry name" value="LRR_dom_sf"/>
</dbReference>
<sequence>MESIVSGAANKVVEYTFGVIKRGFCYIIYVDSNVQNLKMQVQKLIDARASVQQDVYKAQRNAEEIFHHVNRWLTEVNEKIAEQAATQSKEDEEKATKKCFVGLFPNLKSRYLLSKKAEEEAQAIIQLLGEGKFEKVSYSVAPEGIVIKGYKAFESRTSAMEGIMEALRESSVRIVGVHGMAGVGKTTLAKEVASKVREEHLFDEVAMAMVSHNPVIRQIQGEIADMLGLKFDVETDSGRAMQLRQRLKNGKRILIILDDLWQKLDLEAVGISFDNEAAQKSSTAGCKILLTSRGLDVLRLMDAERSFEVKILSQEESMILFAKIVGDAVGKSDDYQRVADELVKKCAGLPVAILAIANTLKTRDLYFWEDALRQLQRSIPSNIKGLQDNVYSTIELSYRWLSNEEEQSVFLLCGLHPQGFDILVSDLLQYSIGLDLLEGINTVEEARKRIDVLVHELKASSLLLEGKGYKWVKMHDLIRDVSLSIASKDKRMLVIEDESRMKELLKKGKLNDCTAISLPYSNIHELSGVECSKLELLMLLNEDSSFQISDTFFEGMNELKVLNVTGMSFPSLPSSFLSLTKLQTLLLYQCNLSEIAIIRNLKKLDILSFQGSSIKQLPVEIAELTELRLLDLSECSSLKVIPANVISKLSRLEELYVGKSFGQWNVKGNAQLAELKNLSCLSALHLYIPDAQIMPKDLFSVKLERYKIAIGNFDWDSFECEASKALQLKLNTGIHLDEGIKMLVEKTEELGIEEFKGAENVLYGLDSEGFPHLKHLSVVNSSEMKCIIKSMGSAPHKAFPVLESLKLSSLTVLEKICDGQLKTASFSRLRTIQVRWCDRLKNLFSVSIAKNLYQLQQISVKWCENIKEIVVKEEGKEDNVVEFRQLRSLELEDLPELKSSYSMEETPSLRGQGGSVSTTNMVPLFNRKVIFPVIKELVLRSMNSIGKLWDDQLLTDVMFFGFQMLTILSIYSCHKLKYVFTSSMVKSFVQLKTLDVGNCEEMEKVIAVSAEKERNNIMVFPKLDSLHLYDLPNLKRFCCGINPIEFPVLRRLEIEKCPVLSTFHCDSSTNVGKSNNSISMGHNLRIDVPHCLFNDKVVFPVIKELVLESMSSIEKLWDDQLPVAEMSFGFQNLTILEVLRCHKLKYVCTSSIVKSFVQLKTLNVGNCEEMEEVIAISVEEKRNNIVVFPKLDLLFLFNLPNLKRFCCGINSIEFPFLRNFSISRCPILSTLHFDSSTSVGNEARKSSSSSSISIPKYLFDEKVALPMLQHLQICSMKNLERLWPNQLAEQSFSKLSYFELECCDKLVNVFPLSMLTRLKRLEKLIIWECELVEEIFEPQQTAVSSVVATFEFPRLTSLDLVRLPRLKSFYHNMHFTNWPSLKEMYVSECDKVEILFGFQETGGGKSEHELIPIQRPLFWVDKFTFPTLQQLSLGWNDGMKEIWHCSAQHQLLASHYFSKLKVVTLYDLPKQLAIFPSYLLHLLYFPNLETLEIERAYFKEIFPSEGVGEEKPTSAWLLLSRLTELRLKDFPELMHLWKEKERCPKLKYSLVPSSVSFHNLVTLEVQGCDGIIKLVAYSTAKSLVQLKEMKICLCENIEEIIQGSGDDEDEVKDEISFPQLNLLELIGLSKLESFCSSGNYTFGFPSLVTVILENCQKMKMFSQGDSNTPFLHKVRLQKWENDERWEGNLNSTIQQLFKEKNSTIEEVQNYIEDQDNLSASNTQRSN</sequence>
<dbReference type="PRINTS" id="PR00364">
    <property type="entry name" value="DISEASERSIST"/>
</dbReference>
<dbReference type="GeneID" id="111277499"/>
<evidence type="ECO:0000256" key="3">
    <source>
        <dbReference type="ARBA" id="ARBA00022821"/>
    </source>
</evidence>
<dbReference type="Gene3D" id="3.40.50.300">
    <property type="entry name" value="P-loop containing nucleotide triphosphate hydrolases"/>
    <property type="match status" value="1"/>
</dbReference>
<dbReference type="SUPFAM" id="SSF52047">
    <property type="entry name" value="RNI-like"/>
    <property type="match status" value="2"/>
</dbReference>
<dbReference type="Pfam" id="PF23247">
    <property type="entry name" value="LRR_RPS2"/>
    <property type="match status" value="5"/>
</dbReference>
<dbReference type="Pfam" id="PF00931">
    <property type="entry name" value="NB-ARC"/>
    <property type="match status" value="1"/>
</dbReference>